<organism evidence="1">
    <name type="scientific">marine sediment metagenome</name>
    <dbReference type="NCBI Taxonomy" id="412755"/>
    <lineage>
        <taxon>unclassified sequences</taxon>
        <taxon>metagenomes</taxon>
        <taxon>ecological metagenomes</taxon>
    </lineage>
</organism>
<reference evidence="1" key="1">
    <citation type="journal article" date="2015" name="Nature">
        <title>Complex archaea that bridge the gap between prokaryotes and eukaryotes.</title>
        <authorList>
            <person name="Spang A."/>
            <person name="Saw J.H."/>
            <person name="Jorgensen S.L."/>
            <person name="Zaremba-Niedzwiedzka K."/>
            <person name="Martijn J."/>
            <person name="Lind A.E."/>
            <person name="van Eijk R."/>
            <person name="Schleper C."/>
            <person name="Guy L."/>
            <person name="Ettema T.J."/>
        </authorList>
    </citation>
    <scope>NUCLEOTIDE SEQUENCE</scope>
</reference>
<dbReference type="AlphaFoldDB" id="A0A0F9VTH7"/>
<comment type="caution">
    <text evidence="1">The sequence shown here is derived from an EMBL/GenBank/DDBJ whole genome shotgun (WGS) entry which is preliminary data.</text>
</comment>
<dbReference type="EMBL" id="LAZR01000009">
    <property type="protein sequence ID" value="KKO08411.1"/>
    <property type="molecule type" value="Genomic_DNA"/>
</dbReference>
<sequence>MSGCDQLLYRDCEVVPWYGSARVIVNQRQYLVAVNQVRSGWVAALIRPIWKGLSIVIKRFFEHVRDPLRFDRCLHDIGGRIRLAEVYEKPEYRSVEDRQVGRPIDYRVSSWKTDDLSVWFIPASFRHLSALSSRFFEEAPLSLMAQIRTFASLSKTGCTARITQDKGHSPTGFGGAMALALQGFMVLFRGYSQRQYCLTILRN</sequence>
<proteinExistence type="predicted"/>
<protein>
    <submittedName>
        <fullName evidence="1">Uncharacterized protein</fullName>
    </submittedName>
</protein>
<accession>A0A0F9VTH7</accession>
<evidence type="ECO:0000313" key="1">
    <source>
        <dbReference type="EMBL" id="KKO08411.1"/>
    </source>
</evidence>
<gene>
    <name evidence="1" type="ORF">LCGC14_0043490</name>
</gene>
<name>A0A0F9VTH7_9ZZZZ</name>